<reference evidence="2 3" key="1">
    <citation type="journal article" date="2012" name="Genome Biol.">
        <title>Genome and low-iron response of an oceanic diatom adapted to chronic iron limitation.</title>
        <authorList>
            <person name="Lommer M."/>
            <person name="Specht M."/>
            <person name="Roy A.S."/>
            <person name="Kraemer L."/>
            <person name="Andreson R."/>
            <person name="Gutowska M.A."/>
            <person name="Wolf J."/>
            <person name="Bergner S.V."/>
            <person name="Schilhabel M.B."/>
            <person name="Klostermeier U.C."/>
            <person name="Beiko R.G."/>
            <person name="Rosenstiel P."/>
            <person name="Hippler M."/>
            <person name="Laroche J."/>
        </authorList>
    </citation>
    <scope>NUCLEOTIDE SEQUENCE [LARGE SCALE GENOMIC DNA]</scope>
    <source>
        <strain evidence="2 3">CCMP1005</strain>
    </source>
</reference>
<comment type="caution">
    <text evidence="2">The sequence shown here is derived from an EMBL/GenBank/DDBJ whole genome shotgun (WGS) entry which is preliminary data.</text>
</comment>
<organism evidence="2 3">
    <name type="scientific">Thalassiosira oceanica</name>
    <name type="common">Marine diatom</name>
    <dbReference type="NCBI Taxonomy" id="159749"/>
    <lineage>
        <taxon>Eukaryota</taxon>
        <taxon>Sar</taxon>
        <taxon>Stramenopiles</taxon>
        <taxon>Ochrophyta</taxon>
        <taxon>Bacillariophyta</taxon>
        <taxon>Coscinodiscophyceae</taxon>
        <taxon>Thalassiosirophycidae</taxon>
        <taxon>Thalassiosirales</taxon>
        <taxon>Thalassiosiraceae</taxon>
        <taxon>Thalassiosira</taxon>
    </lineage>
</organism>
<evidence type="ECO:0000313" key="2">
    <source>
        <dbReference type="EMBL" id="EJK72281.1"/>
    </source>
</evidence>
<proteinExistence type="predicted"/>
<sequence length="498" mass="52806">MSRRLVIGCVTCLASTLEADAFAGPQSPRLASVASVRQSPHDKHATRLRPLHQYQQQDDGGSSGSMILASESDRLLNAAFSSLDDKDKYETVLTGLCAKLIEDPSNTKEGLGDPMKLVDEMTSQGISVGPRGMIGLIDATAQTSDARIMANVLSLSIRNGAIQRYGSLQSTIRLLPQRTQANGGFFGGLNGGGNQQQQDLQRLDSLPPVPVDDRATEVSQAAIFSAVVAGCVAINVFSGLFGLEDLTPLTNLILGVTITTVVIDNFFDVLVFTGSTVTKLNEDKLPEAASKISAPKKEDMPLGIGTGSLTGNVVRGLSRLLSDNTERDCECEAAAIFAAYSLGLPCFAFKPNALEGATLVLESMGVQDNTSNGEEEYTYSQSMDSLASDAGVLKVLIWLMAPVAMELSRHPQLLSSDAEVGRGFLQRLGDKARVLDYLDALEGALPDGEDETDDYLRWAIAEADAILRDNADVVGTLGEALVGGAATVGDCVAVLEDW</sequence>
<evidence type="ECO:0000256" key="1">
    <source>
        <dbReference type="SAM" id="SignalP"/>
    </source>
</evidence>
<dbReference type="Proteomes" id="UP000266841">
    <property type="component" value="Unassembled WGS sequence"/>
</dbReference>
<keyword evidence="3" id="KW-1185">Reference proteome</keyword>
<keyword evidence="1" id="KW-0732">Signal</keyword>
<dbReference type="EMBL" id="AGNL01006087">
    <property type="protein sequence ID" value="EJK72281.1"/>
    <property type="molecule type" value="Genomic_DNA"/>
</dbReference>
<gene>
    <name evidence="2" type="ORF">THAOC_06199</name>
</gene>
<feature type="chain" id="PRO_5003841004" evidence="1">
    <location>
        <begin position="22"/>
        <end position="498"/>
    </location>
</feature>
<dbReference type="OMA" id="LIWLMAP"/>
<dbReference type="OrthoDB" id="195614at2759"/>
<evidence type="ECO:0000313" key="3">
    <source>
        <dbReference type="Proteomes" id="UP000266841"/>
    </source>
</evidence>
<protein>
    <submittedName>
        <fullName evidence="2">Uncharacterized protein</fullName>
    </submittedName>
</protein>
<dbReference type="AlphaFoldDB" id="K0TFE4"/>
<accession>K0TFE4</accession>
<dbReference type="eggNOG" id="ENOG502S6DN">
    <property type="taxonomic scope" value="Eukaryota"/>
</dbReference>
<name>K0TFE4_THAOC</name>
<feature type="signal peptide" evidence="1">
    <location>
        <begin position="1"/>
        <end position="21"/>
    </location>
</feature>